<dbReference type="Proteomes" id="UP000198919">
    <property type="component" value="Unassembled WGS sequence"/>
</dbReference>
<organism evidence="3 4">
    <name type="scientific">Xenorhabdus mauleonii</name>
    <dbReference type="NCBI Taxonomy" id="351675"/>
    <lineage>
        <taxon>Bacteria</taxon>
        <taxon>Pseudomonadati</taxon>
        <taxon>Pseudomonadota</taxon>
        <taxon>Gammaproteobacteria</taxon>
        <taxon>Enterobacterales</taxon>
        <taxon>Morganellaceae</taxon>
        <taxon>Xenorhabdus</taxon>
    </lineage>
</organism>
<keyword evidence="5" id="KW-1185">Reference proteome</keyword>
<evidence type="ECO:0000313" key="2">
    <source>
        <dbReference type="EMBL" id="PHM33555.1"/>
    </source>
</evidence>
<dbReference type="Proteomes" id="UP000224607">
    <property type="component" value="Unassembled WGS sequence"/>
</dbReference>
<reference evidence="2 5" key="3">
    <citation type="journal article" date="2017" name="Nat. Microbiol.">
        <title>Natural product diversity associated with the nematode symbionts Photorhabdus and Xenorhabdus.</title>
        <authorList>
            <person name="Tobias N.J."/>
            <person name="Wolff H."/>
            <person name="Djahanschiri B."/>
            <person name="Grundmann F."/>
            <person name="Kronenwerth M."/>
            <person name="Shi Y.M."/>
            <person name="Simonyi S."/>
            <person name="Grun P."/>
            <person name="Shapiro-Ilan D."/>
            <person name="Pidot S.J."/>
            <person name="Stinear T.P."/>
            <person name="Ebersberger I."/>
            <person name="Bode H.B."/>
        </authorList>
    </citation>
    <scope>NUCLEOTIDE SEQUENCE [LARGE SCALE GENOMIC DNA]</scope>
    <source>
        <strain evidence="2 5">DSM 17908</strain>
    </source>
</reference>
<name>A0A1I3YKU4_9GAMM</name>
<dbReference type="GO" id="GO:0019062">
    <property type="term" value="P:virion attachment to host cell"/>
    <property type="evidence" value="ECO:0007669"/>
    <property type="project" value="InterPro"/>
</dbReference>
<sequence>MSTQDNKLNTPYPEDCDLFMVPSRKYVKGTVESKVEEHAQSRNHPYATQEEPGFVTLSNETDSSSEITVATSKAVKKAYDLANTANQNALNSSNRYLEKKQNGADILDKAEFVKNIGLSELVYKTVGNGPNQVPDMNSFDSSLNESGYQKLPSGLIIQWGVVIGGQNPNDLRKFPIPFKNKCFVVTGSYALGGDWGQGISAEVKSKEEFLIVVHDSLGGWSGSRVQYIAIGY</sequence>
<dbReference type="InterPro" id="IPR005068">
    <property type="entry name" value="Phage_lambda_Stf-r2"/>
</dbReference>
<dbReference type="EMBL" id="NITY01000042">
    <property type="protein sequence ID" value="PHM33555.1"/>
    <property type="molecule type" value="Genomic_DNA"/>
</dbReference>
<accession>A0A1I3YKU4</accession>
<gene>
    <name evidence="3" type="ORF">SAMN05421680_1594</name>
    <name evidence="2" type="ORF">Xmau_04514</name>
</gene>
<dbReference type="Pfam" id="PF03406">
    <property type="entry name" value="Phage_fiber_2"/>
    <property type="match status" value="1"/>
</dbReference>
<dbReference type="GO" id="GO:0046718">
    <property type="term" value="P:symbiont entry into host cell"/>
    <property type="evidence" value="ECO:0007669"/>
    <property type="project" value="InterPro"/>
</dbReference>
<feature type="domain" description="Putative tail fiber protein gp53-like C-terminal" evidence="1">
    <location>
        <begin position="150"/>
        <end position="232"/>
    </location>
</feature>
<protein>
    <submittedName>
        <fullName evidence="3">Phage tail fibre repeat-containing protein</fullName>
    </submittedName>
    <submittedName>
        <fullName evidence="2">Tail protein</fullName>
    </submittedName>
</protein>
<dbReference type="InterPro" id="IPR054075">
    <property type="entry name" value="Gp53-like_C"/>
</dbReference>
<dbReference type="AlphaFoldDB" id="A0A1I3YKU4"/>
<evidence type="ECO:0000313" key="5">
    <source>
        <dbReference type="Proteomes" id="UP000224607"/>
    </source>
</evidence>
<dbReference type="Pfam" id="PF21882">
    <property type="entry name" value="Gp53-like_C"/>
    <property type="match status" value="1"/>
</dbReference>
<reference evidence="3" key="2">
    <citation type="submission" date="2016-10" db="EMBL/GenBank/DDBJ databases">
        <authorList>
            <person name="de Groot N.N."/>
        </authorList>
    </citation>
    <scope>NUCLEOTIDE SEQUENCE [LARGE SCALE GENOMIC DNA]</scope>
    <source>
        <strain evidence="3">DSM 17908</strain>
    </source>
</reference>
<dbReference type="RefSeq" id="WP_092514858.1">
    <property type="nucleotide sequence ID" value="NZ_CAWNQB010000037.1"/>
</dbReference>
<proteinExistence type="predicted"/>
<evidence type="ECO:0000313" key="3">
    <source>
        <dbReference type="EMBL" id="SFK32435.1"/>
    </source>
</evidence>
<dbReference type="Gene3D" id="2.60.40.3940">
    <property type="match status" value="1"/>
</dbReference>
<dbReference type="OrthoDB" id="1921264at2"/>
<evidence type="ECO:0000313" key="4">
    <source>
        <dbReference type="Proteomes" id="UP000198919"/>
    </source>
</evidence>
<reference evidence="4" key="1">
    <citation type="submission" date="2016-10" db="EMBL/GenBank/DDBJ databases">
        <authorList>
            <person name="Varghese N."/>
            <person name="Submissions S."/>
        </authorList>
    </citation>
    <scope>NUCLEOTIDE SEQUENCE [LARGE SCALE GENOMIC DNA]</scope>
    <source>
        <strain evidence="4">DSM 17908</strain>
    </source>
</reference>
<dbReference type="STRING" id="351675.SAMN05421680_1594"/>
<evidence type="ECO:0000259" key="1">
    <source>
        <dbReference type="Pfam" id="PF21882"/>
    </source>
</evidence>
<dbReference type="EMBL" id="FORG01000059">
    <property type="protein sequence ID" value="SFK32435.1"/>
    <property type="molecule type" value="Genomic_DNA"/>
</dbReference>